<dbReference type="InterPro" id="IPR036291">
    <property type="entry name" value="NAD(P)-bd_dom_sf"/>
</dbReference>
<dbReference type="GO" id="GO:0044550">
    <property type="term" value="P:secondary metabolite biosynthetic process"/>
    <property type="evidence" value="ECO:0007669"/>
    <property type="project" value="TreeGrafter"/>
</dbReference>
<dbReference type="Pfam" id="PF08659">
    <property type="entry name" value="KR"/>
    <property type="match status" value="1"/>
</dbReference>
<evidence type="ECO:0000259" key="2">
    <source>
        <dbReference type="SMART" id="SM00822"/>
    </source>
</evidence>
<evidence type="ECO:0000256" key="1">
    <source>
        <dbReference type="SAM" id="MobiDB-lite"/>
    </source>
</evidence>
<dbReference type="Proteomes" id="UP000248423">
    <property type="component" value="Unassembled WGS sequence"/>
</dbReference>
<dbReference type="GO" id="GO:0006633">
    <property type="term" value="P:fatty acid biosynthetic process"/>
    <property type="evidence" value="ECO:0007669"/>
    <property type="project" value="TreeGrafter"/>
</dbReference>
<accession>A0A319EJL3</accession>
<dbReference type="SUPFAM" id="SSF51735">
    <property type="entry name" value="NAD(P)-binding Rossmann-fold domains"/>
    <property type="match status" value="1"/>
</dbReference>
<keyword evidence="4" id="KW-1185">Reference proteome</keyword>
<dbReference type="Gene3D" id="3.90.180.10">
    <property type="entry name" value="Medium-chain alcohol dehydrogenases, catalytic domain"/>
    <property type="match status" value="1"/>
</dbReference>
<dbReference type="InterPro" id="IPR050091">
    <property type="entry name" value="PKS_NRPS_Biosynth_Enz"/>
</dbReference>
<dbReference type="InterPro" id="IPR057326">
    <property type="entry name" value="KR_dom"/>
</dbReference>
<sequence>MHATQFVDDTLRHVRSLPQPGGYLVLMEATNTHDTVLNDIWGMLLPESGYVYRNHPTVIGRLMEELKALLFVKKPGPPQPGTQFSRGEFEAAFRYLQTGRHMGKAVINRQEMAEISVVPRHRGMLSTRMPAIREAKHSSCCPAPGRIPRGDPSGQGSGGRGVTVVTPRCDISHVESLAAILDECRQSTPPVKGVVQATMVLQDRLFHNMSREEWQAVLDPKVTETWNLHHQLPARMDLFVILSSLGGMIGSRGQSQYKAAATFQDAFARHR</sequence>
<gene>
    <name evidence="3" type="ORF">BO78DRAFT_415540</name>
</gene>
<dbReference type="VEuPathDB" id="FungiDB:BO78DRAFT_415540"/>
<dbReference type="Gene3D" id="3.40.50.720">
    <property type="entry name" value="NAD(P)-binding Rossmann-like Domain"/>
    <property type="match status" value="1"/>
</dbReference>
<organism evidence="3 4">
    <name type="scientific">Aspergillus sclerotiicarbonarius (strain CBS 121057 / IBT 28362)</name>
    <dbReference type="NCBI Taxonomy" id="1448318"/>
    <lineage>
        <taxon>Eukaryota</taxon>
        <taxon>Fungi</taxon>
        <taxon>Dikarya</taxon>
        <taxon>Ascomycota</taxon>
        <taxon>Pezizomycotina</taxon>
        <taxon>Eurotiomycetes</taxon>
        <taxon>Eurotiomycetidae</taxon>
        <taxon>Eurotiales</taxon>
        <taxon>Aspergillaceae</taxon>
        <taxon>Aspergillus</taxon>
        <taxon>Aspergillus subgen. Circumdati</taxon>
    </lineage>
</organism>
<dbReference type="AlphaFoldDB" id="A0A319EJL3"/>
<dbReference type="GO" id="GO:0004312">
    <property type="term" value="F:fatty acid synthase activity"/>
    <property type="evidence" value="ECO:0007669"/>
    <property type="project" value="TreeGrafter"/>
</dbReference>
<protein>
    <submittedName>
        <fullName evidence="3">KR-domain-containing protein</fullName>
    </submittedName>
</protein>
<evidence type="ECO:0000313" key="4">
    <source>
        <dbReference type="Proteomes" id="UP000248423"/>
    </source>
</evidence>
<dbReference type="PANTHER" id="PTHR43775">
    <property type="entry name" value="FATTY ACID SYNTHASE"/>
    <property type="match status" value="1"/>
</dbReference>
<dbReference type="EMBL" id="KZ826326">
    <property type="protein sequence ID" value="PYI09611.1"/>
    <property type="molecule type" value="Genomic_DNA"/>
</dbReference>
<feature type="region of interest" description="Disordered" evidence="1">
    <location>
        <begin position="136"/>
        <end position="161"/>
    </location>
</feature>
<dbReference type="InterPro" id="IPR013968">
    <property type="entry name" value="PKS_KR"/>
</dbReference>
<evidence type="ECO:0000313" key="3">
    <source>
        <dbReference type="EMBL" id="PYI09611.1"/>
    </source>
</evidence>
<feature type="domain" description="Ketoreductase" evidence="2">
    <location>
        <begin position="123"/>
        <end position="271"/>
    </location>
</feature>
<proteinExistence type="predicted"/>
<dbReference type="PANTHER" id="PTHR43775:SF29">
    <property type="entry name" value="ASPERFURANONE POLYKETIDE SYNTHASE AFOG-RELATED"/>
    <property type="match status" value="1"/>
</dbReference>
<dbReference type="OrthoDB" id="329835at2759"/>
<reference evidence="3 4" key="1">
    <citation type="submission" date="2018-02" db="EMBL/GenBank/DDBJ databases">
        <title>The genomes of Aspergillus section Nigri reveals drivers in fungal speciation.</title>
        <authorList>
            <consortium name="DOE Joint Genome Institute"/>
            <person name="Vesth T.C."/>
            <person name="Nybo J."/>
            <person name="Theobald S."/>
            <person name="Brandl J."/>
            <person name="Frisvad J.C."/>
            <person name="Nielsen K.F."/>
            <person name="Lyhne E.K."/>
            <person name="Kogle M.E."/>
            <person name="Kuo A."/>
            <person name="Riley R."/>
            <person name="Clum A."/>
            <person name="Nolan M."/>
            <person name="Lipzen A."/>
            <person name="Salamov A."/>
            <person name="Henrissat B."/>
            <person name="Wiebenga A."/>
            <person name="De vries R.P."/>
            <person name="Grigoriev I.V."/>
            <person name="Mortensen U.H."/>
            <person name="Andersen M.R."/>
            <person name="Baker S.E."/>
        </authorList>
    </citation>
    <scope>NUCLEOTIDE SEQUENCE [LARGE SCALE GENOMIC DNA]</scope>
    <source>
        <strain evidence="3 4">CBS 121057</strain>
    </source>
</reference>
<dbReference type="STRING" id="1448318.A0A319EJL3"/>
<name>A0A319EJL3_ASPSB</name>
<dbReference type="SMART" id="SM00822">
    <property type="entry name" value="PKS_KR"/>
    <property type="match status" value="1"/>
</dbReference>